<feature type="domain" description="DUF4873" evidence="1">
    <location>
        <begin position="129"/>
        <end position="215"/>
    </location>
</feature>
<dbReference type="AlphaFoldDB" id="A0A7I7XRQ2"/>
<evidence type="ECO:0000313" key="2">
    <source>
        <dbReference type="EMBL" id="BBZ31888.1"/>
    </source>
</evidence>
<gene>
    <name evidence="2" type="ORF">MCNF_04930</name>
</gene>
<dbReference type="EMBL" id="AP022612">
    <property type="protein sequence ID" value="BBZ31888.1"/>
    <property type="molecule type" value="Genomic_DNA"/>
</dbReference>
<reference evidence="2" key="1">
    <citation type="journal article" date="2019" name="Emerg. Microbes Infect.">
        <title>Comprehensive subspecies identification of 175 nontuberculous mycobacteria species based on 7547 genomic profiles.</title>
        <authorList>
            <person name="Matsumoto Y."/>
            <person name="Kinjo T."/>
            <person name="Motooka D."/>
            <person name="Nabeya D."/>
            <person name="Jung N."/>
            <person name="Uechi K."/>
            <person name="Horii T."/>
            <person name="Iida T."/>
            <person name="Fujita J."/>
            <person name="Nakamura S."/>
        </authorList>
    </citation>
    <scope>NUCLEOTIDE SEQUENCE [LARGE SCALE GENOMIC DNA]</scope>
    <source>
        <strain evidence="2">JCM 13671</strain>
    </source>
</reference>
<sequence length="217" mass="23350">MTSIVLGTDVGFPGVVLPDARLRDAHFDNATDSWTIDAPDGSTVTARTLIDARASSDATLAVHGMPNLFRVPGPDTAAQVRFVRQCLDLLAQSGSTRIEAKSRVALRWWRRTTPRGRFHLTGSTPGHDDLYRGSASLALADSDVDVDARLAGHLDAIDGRYHWRGTIFGAIPEDVLKGQRILTLSTPTHSAQARVVERTPWGGYTVAGVGAPPFALD</sequence>
<keyword evidence="3" id="KW-1185">Reference proteome</keyword>
<evidence type="ECO:0000313" key="3">
    <source>
        <dbReference type="Proteomes" id="UP000466931"/>
    </source>
</evidence>
<evidence type="ECO:0000259" key="1">
    <source>
        <dbReference type="Pfam" id="PF16170"/>
    </source>
</evidence>
<reference evidence="2" key="2">
    <citation type="submission" date="2020-02" db="EMBL/GenBank/DDBJ databases">
        <authorList>
            <person name="Matsumoto Y."/>
            <person name="Motooka D."/>
            <person name="Nakamura S."/>
        </authorList>
    </citation>
    <scope>NUCLEOTIDE SEQUENCE</scope>
    <source>
        <strain evidence="2">JCM 13671</strain>
    </source>
</reference>
<dbReference type="InterPro" id="IPR036188">
    <property type="entry name" value="FAD/NAD-bd_sf"/>
</dbReference>
<accession>A0A7I7XRQ2</accession>
<dbReference type="OrthoDB" id="3683556at2"/>
<dbReference type="InterPro" id="IPR032371">
    <property type="entry name" value="DUF4873"/>
</dbReference>
<dbReference type="Pfam" id="PF16170">
    <property type="entry name" value="DUF4873"/>
    <property type="match status" value="1"/>
</dbReference>
<protein>
    <recommendedName>
        <fullName evidence="1">DUF4873 domain-containing protein</fullName>
    </recommendedName>
</protein>
<dbReference type="Gene3D" id="3.50.50.60">
    <property type="entry name" value="FAD/NAD(P)-binding domain"/>
    <property type="match status" value="1"/>
</dbReference>
<dbReference type="Proteomes" id="UP000466931">
    <property type="component" value="Chromosome"/>
</dbReference>
<organism evidence="2 3">
    <name type="scientific">Mycolicibacterium confluentis</name>
    <dbReference type="NCBI Taxonomy" id="28047"/>
    <lineage>
        <taxon>Bacteria</taxon>
        <taxon>Bacillati</taxon>
        <taxon>Actinomycetota</taxon>
        <taxon>Actinomycetes</taxon>
        <taxon>Mycobacteriales</taxon>
        <taxon>Mycobacteriaceae</taxon>
        <taxon>Mycolicibacterium</taxon>
    </lineage>
</organism>
<proteinExistence type="predicted"/>
<name>A0A7I7XRQ2_9MYCO</name>
<dbReference type="RefSeq" id="WP_133057814.1">
    <property type="nucleotide sequence ID" value="NZ_AP022612.1"/>
</dbReference>